<gene>
    <name evidence="5" type="ORF">ATANTOWER_031743</name>
</gene>
<dbReference type="SUPFAM" id="SSF48726">
    <property type="entry name" value="Immunoglobulin"/>
    <property type="match status" value="4"/>
</dbReference>
<dbReference type="InterPro" id="IPR013783">
    <property type="entry name" value="Ig-like_fold"/>
</dbReference>
<keyword evidence="2" id="KW-0472">Membrane</keyword>
<feature type="domain" description="Ig-like" evidence="4">
    <location>
        <begin position="294"/>
        <end position="382"/>
    </location>
</feature>
<dbReference type="Pfam" id="PF13927">
    <property type="entry name" value="Ig_3"/>
    <property type="match status" value="1"/>
</dbReference>
<feature type="region of interest" description="Disordered" evidence="1">
    <location>
        <begin position="459"/>
        <end position="482"/>
    </location>
</feature>
<evidence type="ECO:0000256" key="3">
    <source>
        <dbReference type="SAM" id="SignalP"/>
    </source>
</evidence>
<proteinExistence type="predicted"/>
<dbReference type="SMART" id="SM00409">
    <property type="entry name" value="IG"/>
    <property type="match status" value="4"/>
</dbReference>
<dbReference type="Pfam" id="PF13895">
    <property type="entry name" value="Ig_2"/>
    <property type="match status" value="1"/>
</dbReference>
<evidence type="ECO:0000256" key="1">
    <source>
        <dbReference type="SAM" id="MobiDB-lite"/>
    </source>
</evidence>
<accession>A0ABU7BWA0</accession>
<dbReference type="SMART" id="SM00408">
    <property type="entry name" value="IGc2"/>
    <property type="match status" value="3"/>
</dbReference>
<feature type="domain" description="Ig-like" evidence="4">
    <location>
        <begin position="123"/>
        <end position="196"/>
    </location>
</feature>
<keyword evidence="3" id="KW-0732">Signal</keyword>
<comment type="caution">
    <text evidence="5">The sequence shown here is derived from an EMBL/GenBank/DDBJ whole genome shotgun (WGS) entry which is preliminary data.</text>
</comment>
<evidence type="ECO:0000259" key="4">
    <source>
        <dbReference type="PROSITE" id="PS50835"/>
    </source>
</evidence>
<keyword evidence="2" id="KW-0812">Transmembrane</keyword>
<reference evidence="5 6" key="1">
    <citation type="submission" date="2021-07" db="EMBL/GenBank/DDBJ databases">
        <authorList>
            <person name="Palmer J.M."/>
        </authorList>
    </citation>
    <scope>NUCLEOTIDE SEQUENCE [LARGE SCALE GENOMIC DNA]</scope>
    <source>
        <strain evidence="5 6">AT_MEX2019</strain>
        <tissue evidence="5">Muscle</tissue>
    </source>
</reference>
<organism evidence="5 6">
    <name type="scientific">Ataeniobius toweri</name>
    <dbReference type="NCBI Taxonomy" id="208326"/>
    <lineage>
        <taxon>Eukaryota</taxon>
        <taxon>Metazoa</taxon>
        <taxon>Chordata</taxon>
        <taxon>Craniata</taxon>
        <taxon>Vertebrata</taxon>
        <taxon>Euteleostomi</taxon>
        <taxon>Actinopterygii</taxon>
        <taxon>Neopterygii</taxon>
        <taxon>Teleostei</taxon>
        <taxon>Neoteleostei</taxon>
        <taxon>Acanthomorphata</taxon>
        <taxon>Ovalentaria</taxon>
        <taxon>Atherinomorphae</taxon>
        <taxon>Cyprinodontiformes</taxon>
        <taxon>Goodeidae</taxon>
        <taxon>Ataeniobius</taxon>
    </lineage>
</organism>
<protein>
    <recommendedName>
        <fullName evidence="4">Ig-like domain-containing protein</fullName>
    </recommendedName>
</protein>
<sequence>MGGWILIILGLIPGVWSGSWDVTYENQCALKGTSVNLKCKYDYPYGHILTWIGWSKLSDGGSLIPLSDLPSPPNHFTYTGNYRGDCSLMVNNVQSSDQGAYYFSFSTTLGRWRSNKHALLSVKELTAVVQPYTAREGDTVMLTCRSGCPEPTDIVWFKERQRVWSSVFQARRQDAGSYYCAILGQETVRSASVALSVHYAPTDVKLSVSPSGDIVRGSMVTLTCSSEANPPVAQSGYHLYKDGEYVSSGQSHVTLDIQPRHRGQYHCQAWNNISWRGSDRINSSEINLDVQYYPMNVSVSVNPEHIVEGGSVNLTCSSEANPAADSYTWYKRTETIGSNTLIHVGSGQVLSLPSMESSHGGLYVCNVRNSLGEGNSTEVVLAMEASQHGTQSLSVLAGIGLFLVVILIAALLLFRMKQKYEADKNQTKLDVRLNGRASNSEEPQDAVYSNIHILPSSPPPISNPYSPSASHRDLQKNTSRSSEVEIIYSTVTIKPSNRNAPNHKKSWSKGKEDDISVIYSSVVKSS</sequence>
<dbReference type="PANTHER" id="PTHR46013">
    <property type="entry name" value="VASCULAR CELL ADHESION MOLECULE 1"/>
    <property type="match status" value="1"/>
</dbReference>
<dbReference type="Pfam" id="PF07686">
    <property type="entry name" value="V-set"/>
    <property type="match status" value="1"/>
</dbReference>
<evidence type="ECO:0000313" key="5">
    <source>
        <dbReference type="EMBL" id="MED6254693.1"/>
    </source>
</evidence>
<keyword evidence="6" id="KW-1185">Reference proteome</keyword>
<dbReference type="InterPro" id="IPR003599">
    <property type="entry name" value="Ig_sub"/>
</dbReference>
<feature type="domain" description="Ig-like" evidence="4">
    <location>
        <begin position="201"/>
        <end position="287"/>
    </location>
</feature>
<dbReference type="Gene3D" id="2.60.40.10">
    <property type="entry name" value="Immunoglobulins"/>
    <property type="match status" value="4"/>
</dbReference>
<dbReference type="PANTHER" id="PTHR46013:SF4">
    <property type="entry name" value="B-CELL RECEPTOR CD22-RELATED"/>
    <property type="match status" value="1"/>
</dbReference>
<keyword evidence="2" id="KW-1133">Transmembrane helix</keyword>
<dbReference type="InterPro" id="IPR013106">
    <property type="entry name" value="Ig_V-set"/>
</dbReference>
<evidence type="ECO:0000313" key="6">
    <source>
        <dbReference type="Proteomes" id="UP001345963"/>
    </source>
</evidence>
<dbReference type="InterPro" id="IPR007110">
    <property type="entry name" value="Ig-like_dom"/>
</dbReference>
<feature type="transmembrane region" description="Helical" evidence="2">
    <location>
        <begin position="393"/>
        <end position="414"/>
    </location>
</feature>
<feature type="chain" id="PRO_5045884009" description="Ig-like domain-containing protein" evidence="3">
    <location>
        <begin position="18"/>
        <end position="526"/>
    </location>
</feature>
<dbReference type="EMBL" id="JAHUTI010069745">
    <property type="protein sequence ID" value="MED6254693.1"/>
    <property type="molecule type" value="Genomic_DNA"/>
</dbReference>
<name>A0ABU7BWA0_9TELE</name>
<evidence type="ECO:0000256" key="2">
    <source>
        <dbReference type="SAM" id="Phobius"/>
    </source>
</evidence>
<dbReference type="Proteomes" id="UP001345963">
    <property type="component" value="Unassembled WGS sequence"/>
</dbReference>
<dbReference type="InterPro" id="IPR003598">
    <property type="entry name" value="Ig_sub2"/>
</dbReference>
<dbReference type="InterPro" id="IPR036179">
    <property type="entry name" value="Ig-like_dom_sf"/>
</dbReference>
<feature type="signal peptide" evidence="3">
    <location>
        <begin position="1"/>
        <end position="17"/>
    </location>
</feature>
<dbReference type="PROSITE" id="PS50835">
    <property type="entry name" value="IG_LIKE"/>
    <property type="match status" value="3"/>
</dbReference>